<sequence>MFLEPSSLCPAVHPSPSHYFHDPLLSSSFRPDLGVSFPLISPSQPHAASIAIAFPQLLHLAWGPRLLVTSSHPCVLPPAIPNLSHPRLAPRPAPSDSRFTSSCVANSPHLVSFS</sequence>
<name>A0ACC1PYD8_9APHY</name>
<comment type="caution">
    <text evidence="1">The sequence shown here is derived from an EMBL/GenBank/DDBJ whole genome shotgun (WGS) entry which is preliminary data.</text>
</comment>
<organism evidence="1 2">
    <name type="scientific">Trametes sanguinea</name>
    <dbReference type="NCBI Taxonomy" id="158606"/>
    <lineage>
        <taxon>Eukaryota</taxon>
        <taxon>Fungi</taxon>
        <taxon>Dikarya</taxon>
        <taxon>Basidiomycota</taxon>
        <taxon>Agaricomycotina</taxon>
        <taxon>Agaricomycetes</taxon>
        <taxon>Polyporales</taxon>
        <taxon>Polyporaceae</taxon>
        <taxon>Trametes</taxon>
    </lineage>
</organism>
<gene>
    <name evidence="1" type="ORF">NUW54_g4476</name>
</gene>
<evidence type="ECO:0000313" key="2">
    <source>
        <dbReference type="Proteomes" id="UP001144978"/>
    </source>
</evidence>
<dbReference type="Proteomes" id="UP001144978">
    <property type="component" value="Unassembled WGS sequence"/>
</dbReference>
<protein>
    <submittedName>
        <fullName evidence="1">Uncharacterized protein</fullName>
    </submittedName>
</protein>
<proteinExistence type="predicted"/>
<keyword evidence="2" id="KW-1185">Reference proteome</keyword>
<accession>A0ACC1PYD8</accession>
<evidence type="ECO:0000313" key="1">
    <source>
        <dbReference type="EMBL" id="KAJ3005139.1"/>
    </source>
</evidence>
<reference evidence="1" key="1">
    <citation type="submission" date="2022-08" db="EMBL/GenBank/DDBJ databases">
        <title>Genome Sequence of Pycnoporus sanguineus.</title>
        <authorList>
            <person name="Buettner E."/>
        </authorList>
    </citation>
    <scope>NUCLEOTIDE SEQUENCE</scope>
    <source>
        <strain evidence="1">CG-C14</strain>
    </source>
</reference>
<dbReference type="EMBL" id="JANSHE010001027">
    <property type="protein sequence ID" value="KAJ3005139.1"/>
    <property type="molecule type" value="Genomic_DNA"/>
</dbReference>